<dbReference type="RefSeq" id="WP_348261758.1">
    <property type="nucleotide sequence ID" value="NZ_CP121196.1"/>
</dbReference>
<reference evidence="1" key="1">
    <citation type="submission" date="2023-03" db="EMBL/GenBank/DDBJ databases">
        <title>Edaphobacter sp.</title>
        <authorList>
            <person name="Huber K.J."/>
            <person name="Papendorf J."/>
            <person name="Pilke C."/>
            <person name="Bunk B."/>
            <person name="Sproeer C."/>
            <person name="Pester M."/>
        </authorList>
    </citation>
    <scope>NUCLEOTIDE SEQUENCE</scope>
    <source>
        <strain evidence="1">DSM 110680</strain>
    </source>
</reference>
<dbReference type="InterPro" id="IPR018763">
    <property type="entry name" value="DUF2334"/>
</dbReference>
<name>A0AAU7DFT5_9BACT</name>
<proteinExistence type="predicted"/>
<dbReference type="Pfam" id="PF10096">
    <property type="entry name" value="DUF2334"/>
    <property type="match status" value="1"/>
</dbReference>
<dbReference type="InterPro" id="IPR011330">
    <property type="entry name" value="Glyco_hydro/deAcase_b/a-brl"/>
</dbReference>
<dbReference type="EMBL" id="CP121196">
    <property type="protein sequence ID" value="XBH16529.1"/>
    <property type="molecule type" value="Genomic_DNA"/>
</dbReference>
<dbReference type="GO" id="GO:0005975">
    <property type="term" value="P:carbohydrate metabolic process"/>
    <property type="evidence" value="ECO:0007669"/>
    <property type="project" value="InterPro"/>
</dbReference>
<evidence type="ECO:0000313" key="1">
    <source>
        <dbReference type="EMBL" id="XBH16529.1"/>
    </source>
</evidence>
<protein>
    <submittedName>
        <fullName evidence="1">DUF2334 domain-containing protein</fullName>
    </submittedName>
</protein>
<dbReference type="Gene3D" id="3.20.20.370">
    <property type="entry name" value="Glycoside hydrolase/deacetylase"/>
    <property type="match status" value="1"/>
</dbReference>
<accession>A0AAU7DFT5</accession>
<dbReference type="SUPFAM" id="SSF88713">
    <property type="entry name" value="Glycoside hydrolase/deacetylase"/>
    <property type="match status" value="1"/>
</dbReference>
<sequence>MASSPAQYLIRFDDLCPTMLSNRCERFLSLLSLYKVAPILAVVPDNQDPDLNLQPPDPYFWDRIRTCEAAGATIAMHGYQHLCTSSGNSLLHLHHETEFAGVSESRQREWIRCGLEILRGHRLNPRLFVAPRHGFDRNTLRALACEGLGVLSDGFALRSFTRHDVLWVPQQLWGPVEKSTGLWTICIHTNTATAALEEKLETFLRSNSKQFTSFNNVIADTLPDNLSWSERLAESIAYQRMRMSAAKTRMLHAS</sequence>
<gene>
    <name evidence="1" type="ORF">P8935_18385</name>
</gene>
<organism evidence="1">
    <name type="scientific">Telmatobacter sp. DSM 110680</name>
    <dbReference type="NCBI Taxonomy" id="3036704"/>
    <lineage>
        <taxon>Bacteria</taxon>
        <taxon>Pseudomonadati</taxon>
        <taxon>Acidobacteriota</taxon>
        <taxon>Terriglobia</taxon>
        <taxon>Terriglobales</taxon>
        <taxon>Acidobacteriaceae</taxon>
        <taxon>Telmatobacter</taxon>
    </lineage>
</organism>
<dbReference type="AlphaFoldDB" id="A0AAU7DFT5"/>